<reference evidence="3" key="1">
    <citation type="submission" date="2015-06" db="EMBL/GenBank/DDBJ databases">
        <title>Expansion of signal transduction pathways in fungi by whole-genome duplication.</title>
        <authorList>
            <consortium name="DOE Joint Genome Institute"/>
            <person name="Corrochano L.M."/>
            <person name="Kuo A."/>
            <person name="Marcet-Houben M."/>
            <person name="Polaino S."/>
            <person name="Salamov A."/>
            <person name="Villalobos J.M."/>
            <person name="Alvarez M.I."/>
            <person name="Avalos J."/>
            <person name="Benito E.P."/>
            <person name="Benoit I."/>
            <person name="Burger G."/>
            <person name="Camino L.P."/>
            <person name="Canovas D."/>
            <person name="Cerda-Olmedo E."/>
            <person name="Cheng J.-F."/>
            <person name="Dominguez A."/>
            <person name="Elias M."/>
            <person name="Eslava A.P."/>
            <person name="Glaser F."/>
            <person name="Grimwood J."/>
            <person name="Gutierrez G."/>
            <person name="Heitman J."/>
            <person name="Henrissat B."/>
            <person name="Iturriaga E.A."/>
            <person name="Lang B.F."/>
            <person name="Lavin J.L."/>
            <person name="Lee S."/>
            <person name="Li W."/>
            <person name="Lindquist E."/>
            <person name="Lopez-Garcia S."/>
            <person name="Luque E.M."/>
            <person name="Marcos A.T."/>
            <person name="Martin J."/>
            <person name="McCluskey K."/>
            <person name="Medina H.R."/>
            <person name="Miralles-Duran A."/>
            <person name="Miyazaki A."/>
            <person name="Munoz-Torres E."/>
            <person name="Oguiza J.A."/>
            <person name="Ohm R."/>
            <person name="Olmedo M."/>
            <person name="Orejas M."/>
            <person name="Ortiz-Castellanos L."/>
            <person name="Pisabarro A.G."/>
            <person name="Rodriguez-Romero J."/>
            <person name="Ruiz-Herrera J."/>
            <person name="Ruiz-Vazquez R."/>
            <person name="Sanz C."/>
            <person name="Schackwitz W."/>
            <person name="Schmutz J."/>
            <person name="Shahriari M."/>
            <person name="Shelest E."/>
            <person name="Silva-Franco F."/>
            <person name="Soanes D."/>
            <person name="Syed K."/>
            <person name="Tagua V.G."/>
            <person name="Talbot N.J."/>
            <person name="Thon M."/>
            <person name="De vries R.P."/>
            <person name="Wiebenga A."/>
            <person name="Yadav J.S."/>
            <person name="Braun E.L."/>
            <person name="Baker S."/>
            <person name="Garre V."/>
            <person name="Horwitz B."/>
            <person name="Torres-Martinez S."/>
            <person name="Idnurm A."/>
            <person name="Herrera-Estrella A."/>
            <person name="Gabaldon T."/>
            <person name="Grigoriev I.V."/>
        </authorList>
    </citation>
    <scope>NUCLEOTIDE SEQUENCE [LARGE SCALE GENOMIC DNA]</scope>
    <source>
        <strain evidence="3">NRRL 1555(-)</strain>
    </source>
</reference>
<dbReference type="RefSeq" id="XP_018290353.1">
    <property type="nucleotide sequence ID" value="XM_018441501.1"/>
</dbReference>
<protein>
    <submittedName>
        <fullName evidence="2">Uncharacterized protein</fullName>
    </submittedName>
</protein>
<dbReference type="AlphaFoldDB" id="A0A162U4Q8"/>
<gene>
    <name evidence="2" type="ORF">PHYBLDRAFT_65638</name>
</gene>
<dbReference type="GeneID" id="29002407"/>
<evidence type="ECO:0000313" key="3">
    <source>
        <dbReference type="Proteomes" id="UP000077315"/>
    </source>
</evidence>
<dbReference type="Proteomes" id="UP000077315">
    <property type="component" value="Unassembled WGS sequence"/>
</dbReference>
<evidence type="ECO:0000313" key="2">
    <source>
        <dbReference type="EMBL" id="OAD72313.1"/>
    </source>
</evidence>
<accession>A0A162U4Q8</accession>
<keyword evidence="3" id="KW-1185">Reference proteome</keyword>
<keyword evidence="1" id="KW-0812">Transmembrane</keyword>
<name>A0A162U4Q8_PHYB8</name>
<feature type="transmembrane region" description="Helical" evidence="1">
    <location>
        <begin position="57"/>
        <end position="82"/>
    </location>
</feature>
<keyword evidence="1" id="KW-1133">Transmembrane helix</keyword>
<sequence length="122" mass="13620">MTCQENSNLTETTFLSNRTNQSGLHVRGPVSFSNPSGKNASSAEDHKELLSLECNAILLNILLFIGLLTRIMYFSLFCLLIFPECNTANWNQIKQFHAGKKVAIYGPVEPKCCPHNQKMSSL</sequence>
<proteinExistence type="predicted"/>
<dbReference type="EMBL" id="KV440983">
    <property type="protein sequence ID" value="OAD72313.1"/>
    <property type="molecule type" value="Genomic_DNA"/>
</dbReference>
<dbReference type="VEuPathDB" id="FungiDB:PHYBLDRAFT_65638"/>
<dbReference type="InParanoid" id="A0A162U4Q8"/>
<organism evidence="2 3">
    <name type="scientific">Phycomyces blakesleeanus (strain ATCC 8743b / DSM 1359 / FGSC 10004 / NBRC 33097 / NRRL 1555)</name>
    <dbReference type="NCBI Taxonomy" id="763407"/>
    <lineage>
        <taxon>Eukaryota</taxon>
        <taxon>Fungi</taxon>
        <taxon>Fungi incertae sedis</taxon>
        <taxon>Mucoromycota</taxon>
        <taxon>Mucoromycotina</taxon>
        <taxon>Mucoromycetes</taxon>
        <taxon>Mucorales</taxon>
        <taxon>Phycomycetaceae</taxon>
        <taxon>Phycomyces</taxon>
    </lineage>
</organism>
<keyword evidence="1" id="KW-0472">Membrane</keyword>
<evidence type="ECO:0000256" key="1">
    <source>
        <dbReference type="SAM" id="Phobius"/>
    </source>
</evidence>